<evidence type="ECO:0000256" key="3">
    <source>
        <dbReference type="ARBA" id="ARBA00022801"/>
    </source>
</evidence>
<dbReference type="GO" id="GO:0016787">
    <property type="term" value="F:hydrolase activity"/>
    <property type="evidence" value="ECO:0007669"/>
    <property type="project" value="UniProtKB-UniRule"/>
</dbReference>
<dbReference type="InterPro" id="IPR000979">
    <property type="entry name" value="Phosphodiesterase_MJ0936/Vps29"/>
</dbReference>
<dbReference type="NCBIfam" id="TIGR00040">
    <property type="entry name" value="yfcE"/>
    <property type="match status" value="1"/>
</dbReference>
<dbReference type="EMBL" id="FQVI01000022">
    <property type="protein sequence ID" value="SHF33788.1"/>
    <property type="molecule type" value="Genomic_DNA"/>
</dbReference>
<dbReference type="STRING" id="1122155.SAMN02745158_03340"/>
<dbReference type="InterPro" id="IPR029052">
    <property type="entry name" value="Metallo-depent_PP-like"/>
</dbReference>
<evidence type="ECO:0000313" key="7">
    <source>
        <dbReference type="Proteomes" id="UP000184245"/>
    </source>
</evidence>
<dbReference type="OrthoDB" id="9800565at2"/>
<keyword evidence="7" id="KW-1185">Reference proteome</keyword>
<dbReference type="Proteomes" id="UP000184245">
    <property type="component" value="Unassembled WGS sequence"/>
</dbReference>
<comment type="similarity">
    <text evidence="1 4">Belongs to the metallophosphoesterase superfamily. YfcE family.</text>
</comment>
<dbReference type="GO" id="GO:0046872">
    <property type="term" value="F:metal ion binding"/>
    <property type="evidence" value="ECO:0007669"/>
    <property type="project" value="UniProtKB-KW"/>
</dbReference>
<reference evidence="6 7" key="1">
    <citation type="submission" date="2016-11" db="EMBL/GenBank/DDBJ databases">
        <authorList>
            <person name="Jaros S."/>
            <person name="Januszkiewicz K."/>
            <person name="Wedrychowicz H."/>
        </authorList>
    </citation>
    <scope>NUCLEOTIDE SEQUENCE [LARGE SCALE GENOMIC DNA]</scope>
    <source>
        <strain evidence="6 7">DSM 17459</strain>
    </source>
</reference>
<dbReference type="Pfam" id="PF12850">
    <property type="entry name" value="Metallophos_2"/>
    <property type="match status" value="1"/>
</dbReference>
<evidence type="ECO:0000313" key="6">
    <source>
        <dbReference type="EMBL" id="SHF33788.1"/>
    </source>
</evidence>
<protein>
    <recommendedName>
        <fullName evidence="4">Phosphoesterase</fullName>
        <ecNumber evidence="4">3.1.4.-</ecNumber>
    </recommendedName>
</protein>
<dbReference type="SUPFAM" id="SSF56300">
    <property type="entry name" value="Metallo-dependent phosphatases"/>
    <property type="match status" value="1"/>
</dbReference>
<proteinExistence type="inferred from homology"/>
<keyword evidence="3" id="KW-0378">Hydrolase</keyword>
<name>A0A1M5AU37_9CLOT</name>
<dbReference type="InterPro" id="IPR041802">
    <property type="entry name" value="MPP_YfcE"/>
</dbReference>
<accession>A0A1M5AU37</accession>
<dbReference type="InterPro" id="IPR024654">
    <property type="entry name" value="Calcineurin-like_PHP_lpxH"/>
</dbReference>
<keyword evidence="2 4" id="KW-0479">Metal-binding</keyword>
<evidence type="ECO:0000259" key="5">
    <source>
        <dbReference type="Pfam" id="PF12850"/>
    </source>
</evidence>
<gene>
    <name evidence="6" type="ORF">SAMN02745158_03340</name>
</gene>
<dbReference type="NCBIfam" id="NF006988">
    <property type="entry name" value="PRK09453.1"/>
    <property type="match status" value="1"/>
</dbReference>
<dbReference type="InterPro" id="IPR020935">
    <property type="entry name" value="PdiEstase_YfcE_CS"/>
</dbReference>
<dbReference type="PANTHER" id="PTHR11124">
    <property type="entry name" value="VACUOLAR SORTING PROTEIN VPS29"/>
    <property type="match status" value="1"/>
</dbReference>
<evidence type="ECO:0000256" key="2">
    <source>
        <dbReference type="ARBA" id="ARBA00022723"/>
    </source>
</evidence>
<dbReference type="AlphaFoldDB" id="A0A1M5AU37"/>
<evidence type="ECO:0000256" key="4">
    <source>
        <dbReference type="RuleBase" id="RU362039"/>
    </source>
</evidence>
<dbReference type="PROSITE" id="PS01269">
    <property type="entry name" value="UPF0025"/>
    <property type="match status" value="1"/>
</dbReference>
<dbReference type="EC" id="3.1.4.-" evidence="4"/>
<dbReference type="CDD" id="cd00841">
    <property type="entry name" value="MPP_YfcE"/>
    <property type="match status" value="1"/>
</dbReference>
<evidence type="ECO:0000256" key="1">
    <source>
        <dbReference type="ARBA" id="ARBA00008950"/>
    </source>
</evidence>
<dbReference type="RefSeq" id="WP_072853790.1">
    <property type="nucleotide sequence ID" value="NZ_FQVI01000022.1"/>
</dbReference>
<sequence length="180" mass="20503">MKYLIASDIHGSAYYCRKMLKAYEQEGADKILLLGDLLYHGPRNDLPREYAPKEVIHMLNNYKQKIYNVRGNCDAEVDQMVLEFPVMADYCIIIEETRTIYATHGHIYNQDHLPPLQDGDVLLHGHTHVLKAERRTGYTLLNPGSVSLPKEGNIPTYAVLENGRFSIKGFDGTVVKEIQL</sequence>
<dbReference type="Gene3D" id="3.60.21.10">
    <property type="match status" value="1"/>
</dbReference>
<feature type="domain" description="Calcineurin-like phosphoesterase" evidence="5">
    <location>
        <begin position="1"/>
        <end position="161"/>
    </location>
</feature>
<comment type="cofactor">
    <cofactor evidence="4">
        <name>a divalent metal cation</name>
        <dbReference type="ChEBI" id="CHEBI:60240"/>
    </cofactor>
</comment>
<organism evidence="6 7">
    <name type="scientific">Lactonifactor longoviformis DSM 17459</name>
    <dbReference type="NCBI Taxonomy" id="1122155"/>
    <lineage>
        <taxon>Bacteria</taxon>
        <taxon>Bacillati</taxon>
        <taxon>Bacillota</taxon>
        <taxon>Clostridia</taxon>
        <taxon>Eubacteriales</taxon>
        <taxon>Clostridiaceae</taxon>
        <taxon>Lactonifactor</taxon>
    </lineage>
</organism>